<dbReference type="AlphaFoldDB" id="A0A835T0J8"/>
<accession>A0A835T0J8</accession>
<keyword evidence="4" id="KW-1185">Reference proteome</keyword>
<evidence type="ECO:0000256" key="1">
    <source>
        <dbReference type="SAM" id="MobiDB-lite"/>
    </source>
</evidence>
<evidence type="ECO:0000313" key="3">
    <source>
        <dbReference type="EMBL" id="KAG2430230.1"/>
    </source>
</evidence>
<proteinExistence type="predicted"/>
<feature type="region of interest" description="Disordered" evidence="1">
    <location>
        <begin position="1"/>
        <end position="27"/>
    </location>
</feature>
<feature type="domain" description="CBF1-interacting co-repressor CIR N-terminal" evidence="2">
    <location>
        <begin position="62"/>
        <end position="98"/>
    </location>
</feature>
<organism evidence="3 4">
    <name type="scientific">Chlamydomonas incerta</name>
    <dbReference type="NCBI Taxonomy" id="51695"/>
    <lineage>
        <taxon>Eukaryota</taxon>
        <taxon>Viridiplantae</taxon>
        <taxon>Chlorophyta</taxon>
        <taxon>core chlorophytes</taxon>
        <taxon>Chlorophyceae</taxon>
        <taxon>CS clade</taxon>
        <taxon>Chlamydomonadales</taxon>
        <taxon>Chlamydomonadaceae</taxon>
        <taxon>Chlamydomonas</taxon>
    </lineage>
</organism>
<dbReference type="PANTHER" id="PTHR13151:SF2">
    <property type="entry name" value="COREPRESSOR INTERACTING WITH RBPJ 1"/>
    <property type="match status" value="1"/>
</dbReference>
<evidence type="ECO:0000313" key="4">
    <source>
        <dbReference type="Proteomes" id="UP000650467"/>
    </source>
</evidence>
<reference evidence="3" key="1">
    <citation type="journal article" date="2020" name="bioRxiv">
        <title>Comparative genomics of Chlamydomonas.</title>
        <authorList>
            <person name="Craig R.J."/>
            <person name="Hasan A.R."/>
            <person name="Ness R.W."/>
            <person name="Keightley P.D."/>
        </authorList>
    </citation>
    <scope>NUCLEOTIDE SEQUENCE</scope>
    <source>
        <strain evidence="3">SAG 7.73</strain>
    </source>
</reference>
<comment type="caution">
    <text evidence="3">The sequence shown here is derived from an EMBL/GenBank/DDBJ whole genome shotgun (WGS) entry which is preliminary data.</text>
</comment>
<dbReference type="GO" id="GO:0005634">
    <property type="term" value="C:nucleus"/>
    <property type="evidence" value="ECO:0007669"/>
    <property type="project" value="TreeGrafter"/>
</dbReference>
<dbReference type="OrthoDB" id="6253837at2759"/>
<sequence>MEHIFGKGAASGKGGPKPPPSRGVVAGVKADYERLKQTGDYDPKNPNGTGMAWTHNFLNQKPWHPMSFKNRMKVWEHEQDKVEGDKIKEKAQAEFDAEQEYLKTLSYLSADEQRRYREVQSVSFMYQKPPGLDAALARDAEAEKKKAAQQAVLEAGPSAAAAAAAGGSAAGATAGAAGAGESGAVAAAPAAAAAAAAGPDPAPSRAAMVDRLREDPFASMLAAQVALRNNPKFALAQPRDVGVFGGIRPDAHNQQLLKEDPVELDAAAQDGSAELEFLLGLPPDQQLKALRRIAKKRKKEEEERKLREAEAVLRAAGYDLTAMEGGGGGGGSKSSKHKKKRSKSKGHKHKEEDKSRKSKKRRRGSDSGSDSTDSDSR</sequence>
<protein>
    <recommendedName>
        <fullName evidence="2">CBF1-interacting co-repressor CIR N-terminal domain-containing protein</fullName>
    </recommendedName>
</protein>
<dbReference type="EMBL" id="JAEHOC010000028">
    <property type="protein sequence ID" value="KAG2430230.1"/>
    <property type="molecule type" value="Genomic_DNA"/>
</dbReference>
<gene>
    <name evidence="3" type="ORF">HXX76_010328</name>
</gene>
<name>A0A835T0J8_CHLIN</name>
<feature type="compositionally biased region" description="Basic residues" evidence="1">
    <location>
        <begin position="334"/>
        <end position="348"/>
    </location>
</feature>
<dbReference type="InterPro" id="IPR019339">
    <property type="entry name" value="CIR_N_dom"/>
</dbReference>
<evidence type="ECO:0000259" key="2">
    <source>
        <dbReference type="SMART" id="SM01083"/>
    </source>
</evidence>
<dbReference type="InterPro" id="IPR040014">
    <property type="entry name" value="CIR1"/>
</dbReference>
<dbReference type="SMART" id="SM01083">
    <property type="entry name" value="Cir_N"/>
    <property type="match status" value="1"/>
</dbReference>
<dbReference type="GO" id="GO:0003714">
    <property type="term" value="F:transcription corepressor activity"/>
    <property type="evidence" value="ECO:0007669"/>
    <property type="project" value="InterPro"/>
</dbReference>
<feature type="region of interest" description="Disordered" evidence="1">
    <location>
        <begin position="315"/>
        <end position="377"/>
    </location>
</feature>
<dbReference type="Proteomes" id="UP000650467">
    <property type="component" value="Unassembled WGS sequence"/>
</dbReference>
<dbReference type="PANTHER" id="PTHR13151">
    <property type="entry name" value="CBF1 INTERACTING COREPRESSOR CIR"/>
    <property type="match status" value="1"/>
</dbReference>